<feature type="transmembrane region" description="Helical" evidence="8">
    <location>
        <begin position="409"/>
        <end position="428"/>
    </location>
</feature>
<dbReference type="SUPFAM" id="SSF116726">
    <property type="entry name" value="TrkA C-terminal domain-like"/>
    <property type="match status" value="2"/>
</dbReference>
<evidence type="ECO:0000256" key="5">
    <source>
        <dbReference type="ARBA" id="ARBA00022692"/>
    </source>
</evidence>
<dbReference type="NCBIfam" id="TIGR01625">
    <property type="entry name" value="YidE_YbjL_dupl"/>
    <property type="match status" value="2"/>
</dbReference>
<dbReference type="Pfam" id="PF02080">
    <property type="entry name" value="TrkA_C"/>
    <property type="match status" value="1"/>
</dbReference>
<feature type="transmembrane region" description="Helical" evidence="8">
    <location>
        <begin position="449"/>
        <end position="471"/>
    </location>
</feature>
<keyword evidence="6 8" id="KW-1133">Transmembrane helix</keyword>
<dbReference type="OrthoDB" id="9155749at2"/>
<evidence type="ECO:0000256" key="1">
    <source>
        <dbReference type="ARBA" id="ARBA00004651"/>
    </source>
</evidence>
<keyword evidence="5 8" id="KW-0812">Transmembrane</keyword>
<dbReference type="GO" id="GO:0005886">
    <property type="term" value="C:plasma membrane"/>
    <property type="evidence" value="ECO:0007669"/>
    <property type="project" value="UniProtKB-SubCell"/>
</dbReference>
<evidence type="ECO:0000256" key="2">
    <source>
        <dbReference type="ARBA" id="ARBA00009854"/>
    </source>
</evidence>
<dbReference type="Pfam" id="PF06826">
    <property type="entry name" value="Asp-Al_Ex"/>
    <property type="match status" value="2"/>
</dbReference>
<dbReference type="InterPro" id="IPR036721">
    <property type="entry name" value="RCK_C_sf"/>
</dbReference>
<dbReference type="NCBIfam" id="NF003007">
    <property type="entry name" value="PRK03818.1"/>
    <property type="match status" value="1"/>
</dbReference>
<dbReference type="PROSITE" id="PS51202">
    <property type="entry name" value="RCK_C"/>
    <property type="match status" value="2"/>
</dbReference>
<dbReference type="Proteomes" id="UP000190121">
    <property type="component" value="Unassembled WGS sequence"/>
</dbReference>
<feature type="transmembrane region" description="Helical" evidence="8">
    <location>
        <begin position="74"/>
        <end position="92"/>
    </location>
</feature>
<name>A0A1T4KXM7_9PORP</name>
<feature type="transmembrane region" description="Helical" evidence="8">
    <location>
        <begin position="16"/>
        <end position="35"/>
    </location>
</feature>
<feature type="transmembrane region" description="Helical" evidence="8">
    <location>
        <begin position="477"/>
        <end position="498"/>
    </location>
</feature>
<dbReference type="InterPro" id="IPR050144">
    <property type="entry name" value="AAE_transporter"/>
</dbReference>
<dbReference type="GO" id="GO:0006813">
    <property type="term" value="P:potassium ion transport"/>
    <property type="evidence" value="ECO:0007669"/>
    <property type="project" value="InterPro"/>
</dbReference>
<proteinExistence type="inferred from homology"/>
<gene>
    <name evidence="10" type="ORF">SAMN02745171_00207</name>
</gene>
<feature type="transmembrane region" description="Helical" evidence="8">
    <location>
        <begin position="505"/>
        <end position="522"/>
    </location>
</feature>
<dbReference type="PANTHER" id="PTHR30445:SF3">
    <property type="entry name" value="TRANSPORT PROTEIN YIDE-RELATED"/>
    <property type="match status" value="1"/>
</dbReference>
<evidence type="ECO:0000259" key="9">
    <source>
        <dbReference type="PROSITE" id="PS51202"/>
    </source>
</evidence>
<feature type="domain" description="RCK C-terminal" evidence="9">
    <location>
        <begin position="289"/>
        <end position="373"/>
    </location>
</feature>
<evidence type="ECO:0000256" key="8">
    <source>
        <dbReference type="SAM" id="Phobius"/>
    </source>
</evidence>
<dbReference type="InterPro" id="IPR006512">
    <property type="entry name" value="YidE_YbjL"/>
</dbReference>
<feature type="transmembrane region" description="Helical" evidence="8">
    <location>
        <begin position="42"/>
        <end position="62"/>
    </location>
</feature>
<feature type="transmembrane region" description="Helical" evidence="8">
    <location>
        <begin position="542"/>
        <end position="561"/>
    </location>
</feature>
<dbReference type="GO" id="GO:0008324">
    <property type="term" value="F:monoatomic cation transmembrane transporter activity"/>
    <property type="evidence" value="ECO:0007669"/>
    <property type="project" value="InterPro"/>
</dbReference>
<keyword evidence="3" id="KW-0813">Transport</keyword>
<evidence type="ECO:0000256" key="6">
    <source>
        <dbReference type="ARBA" id="ARBA00022989"/>
    </source>
</evidence>
<dbReference type="InterPro" id="IPR006037">
    <property type="entry name" value="RCK_C"/>
</dbReference>
<protein>
    <submittedName>
        <fullName evidence="10">AspT/YidE/YbjL antiporter duplication domain-containing protein</fullName>
    </submittedName>
</protein>
<comment type="subcellular location">
    <subcellularLocation>
        <location evidence="1">Cell membrane</location>
        <topology evidence="1">Multi-pass membrane protein</topology>
    </subcellularLocation>
</comment>
<comment type="similarity">
    <text evidence="2">Belongs to the AAE transporter (TC 2.A.81) family.</text>
</comment>
<sequence length="562" mass="60928">MSPFLSWLQEVFLEPSATQTIIVISLVSSLGLMLSKVELGKISLGITFVFFVGILAAHFGLLVDTTMLTFAQNFGLVLFIYALGVQVGPSFIPSLRKGGVKDNLLSLLLVGITLVLCWAIYLFSGISMPEIVGIMSGAVTNTPVLAAAQSTLAGIDPASTAMQSNMALACAVAYPLGVVGMILAMVVLRTIKDKQKRTSEEAEGHSHVSFITEFEVCNPAVFGYTLELLARQEPFSFVITRVWRSGTVSVPTSQSRLLEGDHILVASHEEDVAHLERLFGAKVSKDWNREDIDWDTLDNRLVSKRIIITRKDINGEKLGALRLRNLYGVNITRIDRSGVELLPTPSLRLQLGDRLTIVGEANAIENVKERLGNEIKLLDAPNLLSIFVGLLLGCVVGVIPIFIPGISIPIKLGLAGGPIVVGILMGAYGPRFHICTYITNSASLLLRQLGVTIYLACLGLSSGANFFSIIFRGDGLLWILLGFVITLLPVLIVGWLAVRFFKRSYGATCGMLCGSMANPMALDFLEGKVKDDTHNVVYATVYPLSMFARIITAQILILLFVG</sequence>
<dbReference type="Gene3D" id="3.30.70.1450">
    <property type="entry name" value="Regulator of K+ conductance, C-terminal domain"/>
    <property type="match status" value="2"/>
</dbReference>
<feature type="domain" description="RCK C-terminal" evidence="9">
    <location>
        <begin position="199"/>
        <end position="281"/>
    </location>
</feature>
<evidence type="ECO:0000313" key="11">
    <source>
        <dbReference type="Proteomes" id="UP000190121"/>
    </source>
</evidence>
<feature type="transmembrane region" description="Helical" evidence="8">
    <location>
        <begin position="383"/>
        <end position="403"/>
    </location>
</feature>
<feature type="transmembrane region" description="Helical" evidence="8">
    <location>
        <begin position="104"/>
        <end position="123"/>
    </location>
</feature>
<dbReference type="AlphaFoldDB" id="A0A1T4KXM7"/>
<dbReference type="RefSeq" id="WP_078736175.1">
    <property type="nucleotide sequence ID" value="NZ_FUXE01000002.1"/>
</dbReference>
<reference evidence="11" key="1">
    <citation type="submission" date="2017-02" db="EMBL/GenBank/DDBJ databases">
        <authorList>
            <person name="Varghese N."/>
            <person name="Submissions S."/>
        </authorList>
    </citation>
    <scope>NUCLEOTIDE SEQUENCE [LARGE SCALE GENOMIC DNA]</scope>
    <source>
        <strain evidence="11">ATCC 51356</strain>
    </source>
</reference>
<keyword evidence="11" id="KW-1185">Reference proteome</keyword>
<evidence type="ECO:0000256" key="7">
    <source>
        <dbReference type="ARBA" id="ARBA00023136"/>
    </source>
</evidence>
<keyword evidence="4" id="KW-1003">Cell membrane</keyword>
<feature type="transmembrane region" description="Helical" evidence="8">
    <location>
        <begin position="166"/>
        <end position="188"/>
    </location>
</feature>
<accession>A0A1T4KXM7</accession>
<evidence type="ECO:0000256" key="4">
    <source>
        <dbReference type="ARBA" id="ARBA00022475"/>
    </source>
</evidence>
<dbReference type="PANTHER" id="PTHR30445">
    <property type="entry name" value="K(+)_H(+) ANTIPORTER SUBUNIT KHTT"/>
    <property type="match status" value="1"/>
</dbReference>
<evidence type="ECO:0000313" key="10">
    <source>
        <dbReference type="EMBL" id="SJZ47215.1"/>
    </source>
</evidence>
<evidence type="ECO:0000256" key="3">
    <source>
        <dbReference type="ARBA" id="ARBA00022448"/>
    </source>
</evidence>
<organism evidence="10 11">
    <name type="scientific">Porphyromonas circumdentaria</name>
    <dbReference type="NCBI Taxonomy" id="29524"/>
    <lineage>
        <taxon>Bacteria</taxon>
        <taxon>Pseudomonadati</taxon>
        <taxon>Bacteroidota</taxon>
        <taxon>Bacteroidia</taxon>
        <taxon>Bacteroidales</taxon>
        <taxon>Porphyromonadaceae</taxon>
        <taxon>Porphyromonas</taxon>
    </lineage>
</organism>
<dbReference type="STRING" id="29524.SAMN02745171_00207"/>
<keyword evidence="7 8" id="KW-0472">Membrane</keyword>
<dbReference type="EMBL" id="FUXE01000002">
    <property type="protein sequence ID" value="SJZ47215.1"/>
    <property type="molecule type" value="Genomic_DNA"/>
</dbReference>